<protein>
    <recommendedName>
        <fullName evidence="4">Glycosyltransferase RgtA/B/C/D-like domain-containing protein</fullName>
    </recommendedName>
</protein>
<keyword evidence="1" id="KW-0812">Transmembrane</keyword>
<keyword evidence="1" id="KW-1133">Transmembrane helix</keyword>
<evidence type="ECO:0000313" key="2">
    <source>
        <dbReference type="EMBL" id="OGM55419.1"/>
    </source>
</evidence>
<organism evidence="2 3">
    <name type="scientific">Candidatus Woesebacteria bacterium RIFCSPHIGHO2_12_FULL_41_24</name>
    <dbReference type="NCBI Taxonomy" id="1802510"/>
    <lineage>
        <taxon>Bacteria</taxon>
        <taxon>Candidatus Woeseibacteriota</taxon>
    </lineage>
</organism>
<feature type="transmembrane region" description="Helical" evidence="1">
    <location>
        <begin position="67"/>
        <end position="97"/>
    </location>
</feature>
<feature type="transmembrane region" description="Helical" evidence="1">
    <location>
        <begin position="109"/>
        <end position="127"/>
    </location>
</feature>
<feature type="transmembrane region" description="Helical" evidence="1">
    <location>
        <begin position="205"/>
        <end position="225"/>
    </location>
</feature>
<dbReference type="EMBL" id="MGGW01000003">
    <property type="protein sequence ID" value="OGM55419.1"/>
    <property type="molecule type" value="Genomic_DNA"/>
</dbReference>
<feature type="transmembrane region" description="Helical" evidence="1">
    <location>
        <begin position="133"/>
        <end position="152"/>
    </location>
</feature>
<evidence type="ECO:0000256" key="1">
    <source>
        <dbReference type="SAM" id="Phobius"/>
    </source>
</evidence>
<keyword evidence="1" id="KW-0472">Membrane</keyword>
<name>A0A1F8AV90_9BACT</name>
<evidence type="ECO:0000313" key="3">
    <source>
        <dbReference type="Proteomes" id="UP000178603"/>
    </source>
</evidence>
<comment type="caution">
    <text evidence="2">The sequence shown here is derived from an EMBL/GenBank/DDBJ whole genome shotgun (WGS) entry which is preliminary data.</text>
</comment>
<dbReference type="AlphaFoldDB" id="A0A1F8AV90"/>
<sequence length="499" mass="57019">MKLLKKIVGASLPNWLIATLVLVFILRIPSFFEPYAYGDEMIYLTLGEGIRQGLVLYRDIHDNKPPLLYVLAAIAGSVFWFRMILALWNIVYIVIFWQLTKRLFPKNLKAQKVATFVFALLSTIPLFEGQIANSEVFMIGLSVAAFLLLLAGKLNTQKILIAGALFSLATLFKIPAAFDLPVIIIIWLFKETFNIKGLLNTARKALPLAIGFATPILLTFAWYYFRGGLSQYISAAFAQNVGYLSSWRPDETQAPFLERNAPILIRGLIVLIVTVTLYLLRKKLSLTFTFATVWLVFTLFAATLSERPYPHYLMQTVPPLSLLVALLATSPKKEQVYSIIPLSLFAVVPFYFKFWYYSTSSYYNRFFEFATSKVTINDYLKNFDSNTPRDYEVAQFLTTITDRYDRIFVWGSTSTIYALAKRLPPIKYVADYHVKDFYSPETVLIDLAANPPKAVVVLSEADSFPQLNQFLKQNFIKIKTIQTAEIWYLQQSRGKIHQE</sequence>
<dbReference type="Proteomes" id="UP000178603">
    <property type="component" value="Unassembled WGS sequence"/>
</dbReference>
<feature type="transmembrane region" description="Helical" evidence="1">
    <location>
        <begin position="159"/>
        <end position="189"/>
    </location>
</feature>
<feature type="transmembrane region" description="Helical" evidence="1">
    <location>
        <begin position="12"/>
        <end position="32"/>
    </location>
</feature>
<feature type="transmembrane region" description="Helical" evidence="1">
    <location>
        <begin position="336"/>
        <end position="356"/>
    </location>
</feature>
<feature type="transmembrane region" description="Helical" evidence="1">
    <location>
        <begin position="286"/>
        <end position="305"/>
    </location>
</feature>
<accession>A0A1F8AV90</accession>
<gene>
    <name evidence="2" type="ORF">A3E44_05010</name>
</gene>
<evidence type="ECO:0008006" key="4">
    <source>
        <dbReference type="Google" id="ProtNLM"/>
    </source>
</evidence>
<reference evidence="2 3" key="1">
    <citation type="journal article" date="2016" name="Nat. Commun.">
        <title>Thousands of microbial genomes shed light on interconnected biogeochemical processes in an aquifer system.</title>
        <authorList>
            <person name="Anantharaman K."/>
            <person name="Brown C.T."/>
            <person name="Hug L.A."/>
            <person name="Sharon I."/>
            <person name="Castelle C.J."/>
            <person name="Probst A.J."/>
            <person name="Thomas B.C."/>
            <person name="Singh A."/>
            <person name="Wilkins M.J."/>
            <person name="Karaoz U."/>
            <person name="Brodie E.L."/>
            <person name="Williams K.H."/>
            <person name="Hubbard S.S."/>
            <person name="Banfield J.F."/>
        </authorList>
    </citation>
    <scope>NUCLEOTIDE SEQUENCE [LARGE SCALE GENOMIC DNA]</scope>
</reference>
<feature type="transmembrane region" description="Helical" evidence="1">
    <location>
        <begin position="263"/>
        <end position="280"/>
    </location>
</feature>
<proteinExistence type="predicted"/>